<gene>
    <name evidence="5" type="ORF">BOTBODRAFT_100856</name>
</gene>
<dbReference type="Proteomes" id="UP000027195">
    <property type="component" value="Unassembled WGS sequence"/>
</dbReference>
<reference evidence="6" key="1">
    <citation type="journal article" date="2014" name="Proc. Natl. Acad. Sci. U.S.A.">
        <title>Extensive sampling of basidiomycete genomes demonstrates inadequacy of the white-rot/brown-rot paradigm for wood decay fungi.</title>
        <authorList>
            <person name="Riley R."/>
            <person name="Salamov A.A."/>
            <person name="Brown D.W."/>
            <person name="Nagy L.G."/>
            <person name="Floudas D."/>
            <person name="Held B.W."/>
            <person name="Levasseur A."/>
            <person name="Lombard V."/>
            <person name="Morin E."/>
            <person name="Otillar R."/>
            <person name="Lindquist E.A."/>
            <person name="Sun H."/>
            <person name="LaButti K.M."/>
            <person name="Schmutz J."/>
            <person name="Jabbour D."/>
            <person name="Luo H."/>
            <person name="Baker S.E."/>
            <person name="Pisabarro A.G."/>
            <person name="Walton J.D."/>
            <person name="Blanchette R.A."/>
            <person name="Henrissat B."/>
            <person name="Martin F."/>
            <person name="Cullen D."/>
            <person name="Hibbett D.S."/>
            <person name="Grigoriev I.V."/>
        </authorList>
    </citation>
    <scope>NUCLEOTIDE SEQUENCE [LARGE SCALE GENOMIC DNA]</scope>
    <source>
        <strain evidence="6">FD-172 SS1</strain>
    </source>
</reference>
<keyword evidence="2" id="KW-0521">NADP</keyword>
<dbReference type="PANTHER" id="PTHR43618">
    <property type="entry name" value="7-ALPHA-HYDROXYSTEROID DEHYDROGENASE"/>
    <property type="match status" value="1"/>
</dbReference>
<keyword evidence="3" id="KW-0560">Oxidoreductase</keyword>
<dbReference type="HOGENOM" id="CLU_010194_12_1_1"/>
<dbReference type="PRINTS" id="PR00081">
    <property type="entry name" value="GDHRDH"/>
</dbReference>
<dbReference type="SUPFAM" id="SSF51735">
    <property type="entry name" value="NAD(P)-binding Rossmann-fold domains"/>
    <property type="match status" value="1"/>
</dbReference>
<evidence type="ECO:0000313" key="6">
    <source>
        <dbReference type="Proteomes" id="UP000027195"/>
    </source>
</evidence>
<organism evidence="5 6">
    <name type="scientific">Botryobasidium botryosum (strain FD-172 SS1)</name>
    <dbReference type="NCBI Taxonomy" id="930990"/>
    <lineage>
        <taxon>Eukaryota</taxon>
        <taxon>Fungi</taxon>
        <taxon>Dikarya</taxon>
        <taxon>Basidiomycota</taxon>
        <taxon>Agaricomycotina</taxon>
        <taxon>Agaricomycetes</taxon>
        <taxon>Cantharellales</taxon>
        <taxon>Botryobasidiaceae</taxon>
        <taxon>Botryobasidium</taxon>
    </lineage>
</organism>
<dbReference type="Pfam" id="PF00106">
    <property type="entry name" value="adh_short"/>
    <property type="match status" value="1"/>
</dbReference>
<keyword evidence="6" id="KW-1185">Reference proteome</keyword>
<dbReference type="OrthoDB" id="3819888at2759"/>
<accession>A0A067N1H6</accession>
<dbReference type="Gene3D" id="3.40.50.720">
    <property type="entry name" value="NAD(P)-binding Rossmann-like Domain"/>
    <property type="match status" value="1"/>
</dbReference>
<sequence length="301" mass="31503">MSTPHLQRSTLYDVSGQVALVTGGGSGIGLMMAQGLATNGAKVYIGGRRAGIVKEAAKSWEGDGKLIPITLDVTDKESILAAVSLIEAADGRLDILINNAGQVGPKHPFLSASHPSHPTNPKELGLALFNSASLDDWSSVFNANVSSIYFVTTAFLGLLSVSGKSKQSSGGCASVLNISSISGTIKVAQNHFAYNSTKAATTHLTKLLSTEFVRHQLPIRINGLAPGLFPTEMTSREKGAYGAEEAAEYMGSLHPLWAGRSGRDNEIVAAAMYFASPASYYTTGQVLIVDGGFVAVNPSTE</sequence>
<dbReference type="InterPro" id="IPR052178">
    <property type="entry name" value="Sec_Metab_Biosynth_SDR"/>
</dbReference>
<dbReference type="AlphaFoldDB" id="A0A067N1H6"/>
<evidence type="ECO:0000256" key="4">
    <source>
        <dbReference type="RuleBase" id="RU000363"/>
    </source>
</evidence>
<evidence type="ECO:0000256" key="3">
    <source>
        <dbReference type="ARBA" id="ARBA00023002"/>
    </source>
</evidence>
<dbReference type="InterPro" id="IPR036291">
    <property type="entry name" value="NAD(P)-bd_dom_sf"/>
</dbReference>
<dbReference type="InParanoid" id="A0A067N1H6"/>
<dbReference type="EMBL" id="KL198017">
    <property type="protein sequence ID" value="KDQ20795.1"/>
    <property type="molecule type" value="Genomic_DNA"/>
</dbReference>
<evidence type="ECO:0000256" key="2">
    <source>
        <dbReference type="ARBA" id="ARBA00022857"/>
    </source>
</evidence>
<dbReference type="InterPro" id="IPR020904">
    <property type="entry name" value="Sc_DH/Rdtase_CS"/>
</dbReference>
<comment type="similarity">
    <text evidence="1 4">Belongs to the short-chain dehydrogenases/reductases (SDR) family.</text>
</comment>
<dbReference type="CDD" id="cd05233">
    <property type="entry name" value="SDR_c"/>
    <property type="match status" value="1"/>
</dbReference>
<dbReference type="GO" id="GO:0016491">
    <property type="term" value="F:oxidoreductase activity"/>
    <property type="evidence" value="ECO:0007669"/>
    <property type="project" value="UniProtKB-KW"/>
</dbReference>
<dbReference type="PRINTS" id="PR00080">
    <property type="entry name" value="SDRFAMILY"/>
</dbReference>
<evidence type="ECO:0000313" key="5">
    <source>
        <dbReference type="EMBL" id="KDQ20795.1"/>
    </source>
</evidence>
<proteinExistence type="inferred from homology"/>
<dbReference type="PANTHER" id="PTHR43618:SF4">
    <property type="entry name" value="SHORT CHAIN DEHYDROGENASE_REDUCTASE FAMILY (AFU_ORTHOLOGUE AFUA_7G04540)"/>
    <property type="match status" value="1"/>
</dbReference>
<evidence type="ECO:0000256" key="1">
    <source>
        <dbReference type="ARBA" id="ARBA00006484"/>
    </source>
</evidence>
<dbReference type="InterPro" id="IPR002347">
    <property type="entry name" value="SDR_fam"/>
</dbReference>
<protein>
    <submittedName>
        <fullName evidence="5">Uncharacterized protein</fullName>
    </submittedName>
</protein>
<dbReference type="PROSITE" id="PS00061">
    <property type="entry name" value="ADH_SHORT"/>
    <property type="match status" value="1"/>
</dbReference>
<name>A0A067N1H6_BOTB1</name>
<dbReference type="STRING" id="930990.A0A067N1H6"/>